<evidence type="ECO:0000256" key="1">
    <source>
        <dbReference type="ARBA" id="ARBA00022729"/>
    </source>
</evidence>
<keyword evidence="1 4" id="KW-0732">Signal</keyword>
<dbReference type="SUPFAM" id="SSF50998">
    <property type="entry name" value="Quinoprotein alcohol dehydrogenase-like"/>
    <property type="match status" value="1"/>
</dbReference>
<dbReference type="InterPro" id="IPR000595">
    <property type="entry name" value="cNMP-bd_dom"/>
</dbReference>
<reference evidence="6 7" key="1">
    <citation type="submission" date="2016-09" db="EMBL/GenBank/DDBJ databases">
        <authorList>
            <person name="Capua I."/>
            <person name="De Benedictis P."/>
            <person name="Joannis T."/>
            <person name="Lombin L.H."/>
            <person name="Cattoli G."/>
        </authorList>
    </citation>
    <scope>NUCLEOTIDE SEQUENCE [LARGE SCALE GENOMIC DNA]</scope>
    <source>
        <strain evidence="6 7">ANC 4671</strain>
    </source>
</reference>
<evidence type="ECO:0000313" key="7">
    <source>
        <dbReference type="Proteomes" id="UP000185895"/>
    </source>
</evidence>
<dbReference type="GO" id="GO:0043165">
    <property type="term" value="P:Gram-negative-bacterium-type cell outer membrane assembly"/>
    <property type="evidence" value="ECO:0007669"/>
    <property type="project" value="UniProtKB-UniRule"/>
</dbReference>
<sequence length="381" mass="41258">MKKVFKVPFVLTVLSVALLGCASKGKKAEEIKPNPLPKIQATQSIAQVFSTSGKDSPKFDPLRFQLEQANGTYYSADVEGTVQAIKDGKTLWKKRPVKQLSAGTSFGQGAVVIGSPKGDLIALDADTGETLWQQQLPGSILSPSLIVNNRVITISNDGTVYANDIQTGQQLWTFNLPETALSMRGYAAPVMLDARTVGIATADAYVYAVDSITGVPVWQRRVAVSEGRGDIQRLVDIDSQPQVVGSNLVTVSFQGQVTVTDLTSQRVVWSENASSLNSPAVDQQAVYVATTDGHLVAYNLQTGQKLWDNDQLLNRKLSNPVILGNVLVVGDYDGILHLIDPANGQITGRAQTRGDIRTLRVEDNLLYVSTTKGNFSVWQNR</sequence>
<dbReference type="InterPro" id="IPR002372">
    <property type="entry name" value="PQQ_rpt_dom"/>
</dbReference>
<evidence type="ECO:0000313" key="6">
    <source>
        <dbReference type="EMBL" id="OEY93104.1"/>
    </source>
</evidence>
<dbReference type="OrthoDB" id="5173551at2"/>
<accession>A0A1E7R1E0</accession>
<comment type="subcellular location">
    <subcellularLocation>
        <location evidence="4">Cell outer membrane</location>
        <topology evidence="4">Lipid-anchor</topology>
    </subcellularLocation>
</comment>
<comment type="similarity">
    <text evidence="4">Belongs to the BamB family.</text>
</comment>
<evidence type="ECO:0000259" key="5">
    <source>
        <dbReference type="PROSITE" id="PS50042"/>
    </source>
</evidence>
<feature type="domain" description="Cyclic nucleotide-binding" evidence="5">
    <location>
        <begin position="79"/>
        <end position="117"/>
    </location>
</feature>
<dbReference type="NCBIfam" id="TIGR03300">
    <property type="entry name" value="assembly_YfgL"/>
    <property type="match status" value="1"/>
</dbReference>
<dbReference type="PANTHER" id="PTHR34512:SF30">
    <property type="entry name" value="OUTER MEMBRANE PROTEIN ASSEMBLY FACTOR BAMB"/>
    <property type="match status" value="1"/>
</dbReference>
<gene>
    <name evidence="4" type="primary">bamB</name>
    <name evidence="6" type="ORF">BJI46_05025</name>
</gene>
<evidence type="ECO:0000256" key="2">
    <source>
        <dbReference type="ARBA" id="ARBA00023136"/>
    </source>
</evidence>
<keyword evidence="7" id="KW-1185">Reference proteome</keyword>
<dbReference type="InterPro" id="IPR017687">
    <property type="entry name" value="BamB"/>
</dbReference>
<dbReference type="RefSeq" id="WP_070070675.1">
    <property type="nucleotide sequence ID" value="NZ_MKKK01000056.1"/>
</dbReference>
<keyword evidence="4" id="KW-0564">Palmitate</keyword>
<keyword evidence="2 4" id="KW-0472">Membrane</keyword>
<dbReference type="PROSITE" id="PS50042">
    <property type="entry name" value="CNMP_BINDING_3"/>
    <property type="match status" value="1"/>
</dbReference>
<dbReference type="AlphaFoldDB" id="A0A1E7R1E0"/>
<keyword evidence="3 4" id="KW-0998">Cell outer membrane</keyword>
<dbReference type="Pfam" id="PF13360">
    <property type="entry name" value="PQQ_2"/>
    <property type="match status" value="1"/>
</dbReference>
<dbReference type="PROSITE" id="PS51257">
    <property type="entry name" value="PROKAR_LIPOPROTEIN"/>
    <property type="match status" value="1"/>
</dbReference>
<dbReference type="Gene3D" id="2.130.10.10">
    <property type="entry name" value="YVTN repeat-like/Quinoprotein amine dehydrogenase"/>
    <property type="match status" value="1"/>
</dbReference>
<protein>
    <recommendedName>
        <fullName evidence="4">Outer membrane protein assembly factor BamB</fullName>
    </recommendedName>
</protein>
<proteinExistence type="inferred from homology"/>
<dbReference type="GO" id="GO:0009279">
    <property type="term" value="C:cell outer membrane"/>
    <property type="evidence" value="ECO:0007669"/>
    <property type="project" value="UniProtKB-SubCell"/>
</dbReference>
<comment type="function">
    <text evidence="4">Part of the outer membrane protein assembly complex, which is involved in assembly and insertion of beta-barrel proteins into the outer membrane.</text>
</comment>
<dbReference type="InterPro" id="IPR011047">
    <property type="entry name" value="Quinoprotein_ADH-like_sf"/>
</dbReference>
<dbReference type="PANTHER" id="PTHR34512">
    <property type="entry name" value="CELL SURFACE PROTEIN"/>
    <property type="match status" value="1"/>
</dbReference>
<evidence type="ECO:0000256" key="3">
    <source>
        <dbReference type="ARBA" id="ARBA00023237"/>
    </source>
</evidence>
<organism evidence="6 7">
    <name type="scientific">Acinetobacter qingfengensis</name>
    <dbReference type="NCBI Taxonomy" id="1262585"/>
    <lineage>
        <taxon>Bacteria</taxon>
        <taxon>Pseudomonadati</taxon>
        <taxon>Pseudomonadota</taxon>
        <taxon>Gammaproteobacteria</taxon>
        <taxon>Moraxellales</taxon>
        <taxon>Moraxellaceae</taxon>
        <taxon>Acinetobacter</taxon>
    </lineage>
</organism>
<dbReference type="GO" id="GO:0051205">
    <property type="term" value="P:protein insertion into membrane"/>
    <property type="evidence" value="ECO:0007669"/>
    <property type="project" value="UniProtKB-UniRule"/>
</dbReference>
<evidence type="ECO:0000256" key="4">
    <source>
        <dbReference type="HAMAP-Rule" id="MF_00923"/>
    </source>
</evidence>
<name>A0A1E7R1E0_9GAMM</name>
<dbReference type="Proteomes" id="UP000185895">
    <property type="component" value="Unassembled WGS sequence"/>
</dbReference>
<comment type="subunit">
    <text evidence="4">Part of the Bam complex.</text>
</comment>
<keyword evidence="4" id="KW-0449">Lipoprotein</keyword>
<dbReference type="InterPro" id="IPR018391">
    <property type="entry name" value="PQQ_b-propeller_rpt"/>
</dbReference>
<dbReference type="SMART" id="SM00564">
    <property type="entry name" value="PQQ"/>
    <property type="match status" value="6"/>
</dbReference>
<dbReference type="EMBL" id="MKKK01000056">
    <property type="protein sequence ID" value="OEY93104.1"/>
    <property type="molecule type" value="Genomic_DNA"/>
</dbReference>
<dbReference type="STRING" id="1262585.BJI46_05025"/>
<comment type="caution">
    <text evidence="6">The sequence shown here is derived from an EMBL/GenBank/DDBJ whole genome shotgun (WGS) entry which is preliminary data.</text>
</comment>
<dbReference type="HAMAP" id="MF_00923">
    <property type="entry name" value="OM_assembly_BamB"/>
    <property type="match status" value="1"/>
</dbReference>
<dbReference type="InterPro" id="IPR015943">
    <property type="entry name" value="WD40/YVTN_repeat-like_dom_sf"/>
</dbReference>